<feature type="domain" description="Lcl C-terminal" evidence="2">
    <location>
        <begin position="84"/>
        <end position="172"/>
    </location>
</feature>
<accession>A0A7K3NKU1</accession>
<keyword evidence="4" id="KW-1185">Reference proteome</keyword>
<feature type="region of interest" description="Disordered" evidence="1">
    <location>
        <begin position="1"/>
        <end position="23"/>
    </location>
</feature>
<dbReference type="Proteomes" id="UP000469724">
    <property type="component" value="Unassembled WGS sequence"/>
</dbReference>
<feature type="domain" description="Lcl C-terminal" evidence="2">
    <location>
        <begin position="190"/>
        <end position="297"/>
    </location>
</feature>
<dbReference type="AlphaFoldDB" id="A0A7K3NKU1"/>
<organism evidence="3 4">
    <name type="scientific">Desulfolutivibrio sulfodismutans</name>
    <dbReference type="NCBI Taxonomy" id="63561"/>
    <lineage>
        <taxon>Bacteria</taxon>
        <taxon>Pseudomonadati</taxon>
        <taxon>Thermodesulfobacteriota</taxon>
        <taxon>Desulfovibrionia</taxon>
        <taxon>Desulfovibrionales</taxon>
        <taxon>Desulfovibrionaceae</taxon>
        <taxon>Desulfolutivibrio</taxon>
    </lineage>
</organism>
<evidence type="ECO:0000256" key="1">
    <source>
        <dbReference type="SAM" id="MobiDB-lite"/>
    </source>
</evidence>
<protein>
    <submittedName>
        <fullName evidence="3">DUF1566 domain-containing protein</fullName>
    </submittedName>
</protein>
<evidence type="ECO:0000259" key="2">
    <source>
        <dbReference type="Pfam" id="PF07603"/>
    </source>
</evidence>
<reference evidence="3 4" key="1">
    <citation type="submission" date="2020-02" db="EMBL/GenBank/DDBJ databases">
        <title>Comparative genomics of sulfur disproportionating microorganisms.</title>
        <authorList>
            <person name="Ward L.M."/>
            <person name="Bertran E."/>
            <person name="Johnston D.T."/>
        </authorList>
    </citation>
    <scope>NUCLEOTIDE SEQUENCE [LARGE SCALE GENOMIC DNA]</scope>
    <source>
        <strain evidence="3 4">DSM 3696</strain>
    </source>
</reference>
<dbReference type="EMBL" id="JAAGRQ010000028">
    <property type="protein sequence ID" value="NDY56811.1"/>
    <property type="molecule type" value="Genomic_DNA"/>
</dbReference>
<gene>
    <name evidence="3" type="ORF">G3N56_08650</name>
</gene>
<evidence type="ECO:0000313" key="3">
    <source>
        <dbReference type="EMBL" id="NDY56811.1"/>
    </source>
</evidence>
<dbReference type="RefSeq" id="WP_163301859.1">
    <property type="nucleotide sequence ID" value="NZ_JAAGRQ010000028.1"/>
</dbReference>
<evidence type="ECO:0000313" key="4">
    <source>
        <dbReference type="Proteomes" id="UP000469724"/>
    </source>
</evidence>
<sequence length="559" mass="59068">MNSIGLLKDIPQSKTDSDDAPSPYNIPGTNQSLCYNATASIECPAAAAAFYGQDATYDRAPLAFTTFSGITSDSLSRYWSAPSTARTYSDAAAYCAGLTTMSMTWRLPSLTELSQIVDASLTSPAVNTSNFTDMQSAAYWAADASGATDAWVVDFTRGATSTLAKTSTANTICTTAYMEYDGSLTAYSDGTVANTKTKTMWQKADGTPANWQTALNACEQSSLGGYTDWRLPTKNEIQSMIEASSASLWQSAFTSRTGAYWSSTTVNDIPADAWTVSSTKQTDISPKTNLNPYRCVRSMAALPRASTQPVMSGTWTSTVNGASVTTRLVNVPSVMMANFSGTPYEMTSGALSAEATVSAPSPYSYHPTGSVLVGTSSNTLILSHSGSPGVSHMFTSTPSSVKSVTGDIKDQTNAVVASNVTATRTNKAATQPDYDINGLWTGTALGAAVAADLRSATYTATDGQTVAYFNGTVAVPYDNSISPYTFTGFMESDGTVFMVRNTTSHVYVFEGTRSGDTITGTLRDYDDVKGTGLVFTRVAGNNPVVSVKAPIDMLLLLNE</sequence>
<name>A0A7K3NKU1_9BACT</name>
<proteinExistence type="predicted"/>
<dbReference type="InterPro" id="IPR011460">
    <property type="entry name" value="Lcl_C"/>
</dbReference>
<dbReference type="PANTHER" id="PTHR35812">
    <property type="entry name" value="LIPOPROTEIN"/>
    <property type="match status" value="1"/>
</dbReference>
<dbReference type="PANTHER" id="PTHR35812:SF1">
    <property type="entry name" value="LIPOPROTEIN"/>
    <property type="match status" value="1"/>
</dbReference>
<comment type="caution">
    <text evidence="3">The sequence shown here is derived from an EMBL/GenBank/DDBJ whole genome shotgun (WGS) entry which is preliminary data.</text>
</comment>
<dbReference type="Pfam" id="PF07603">
    <property type="entry name" value="Lcl_C"/>
    <property type="match status" value="2"/>
</dbReference>